<feature type="signal peptide" evidence="1">
    <location>
        <begin position="1"/>
        <end position="22"/>
    </location>
</feature>
<dbReference type="Gene3D" id="3.30.110.70">
    <property type="entry name" value="Hypothetical protein apc22750. Chain B"/>
    <property type="match status" value="1"/>
</dbReference>
<keyword evidence="3" id="KW-1185">Reference proteome</keyword>
<dbReference type="Pfam" id="PF16358">
    <property type="entry name" value="RcsF"/>
    <property type="match status" value="1"/>
</dbReference>
<comment type="caution">
    <text evidence="2">The sequence shown here is derived from an EMBL/GenBank/DDBJ whole genome shotgun (WGS) entry which is preliminary data.</text>
</comment>
<evidence type="ECO:0000256" key="1">
    <source>
        <dbReference type="SAM" id="SignalP"/>
    </source>
</evidence>
<evidence type="ECO:0000313" key="2">
    <source>
        <dbReference type="EMBL" id="MBT1444789.1"/>
    </source>
</evidence>
<keyword evidence="1" id="KW-0732">Signal</keyword>
<reference evidence="2 3" key="1">
    <citation type="submission" date="2021-05" db="EMBL/GenBank/DDBJ databases">
        <title>Shewanella sp. JM162201.</title>
        <authorList>
            <person name="Xu S."/>
            <person name="Li A."/>
        </authorList>
    </citation>
    <scope>NUCLEOTIDE SEQUENCE [LARGE SCALE GENOMIC DNA]</scope>
    <source>
        <strain evidence="2 3">JM162201</strain>
    </source>
</reference>
<accession>A0ABS5V2W6</accession>
<dbReference type="InterPro" id="IPR030852">
    <property type="entry name" value="RcsF"/>
</dbReference>
<organism evidence="2 3">
    <name type="scientific">Shewanella jiangmenensis</name>
    <dbReference type="NCBI Taxonomy" id="2837387"/>
    <lineage>
        <taxon>Bacteria</taxon>
        <taxon>Pseudomonadati</taxon>
        <taxon>Pseudomonadota</taxon>
        <taxon>Gammaproteobacteria</taxon>
        <taxon>Alteromonadales</taxon>
        <taxon>Shewanellaceae</taxon>
        <taxon>Shewanella</taxon>
    </lineage>
</organism>
<gene>
    <name evidence="2" type="ORF">KJI95_09670</name>
</gene>
<protein>
    <recommendedName>
        <fullName evidence="4">Lipoprotein</fullName>
    </recommendedName>
</protein>
<evidence type="ECO:0008006" key="4">
    <source>
        <dbReference type="Google" id="ProtNLM"/>
    </source>
</evidence>
<sequence>MTQCFPKAFVAALAALLIPACSSDYGFSSNLDPQAFNDYFKAGDVVLFEEGQGPEGRYKILGLIEGEACQATPGDVPVTVADARTDARRKAADKGANGLVIKSCTIIEESGSGCHSRALCVGQALQLANDDN</sequence>
<dbReference type="EMBL" id="JAHEPS010000003">
    <property type="protein sequence ID" value="MBT1444789.1"/>
    <property type="molecule type" value="Genomic_DNA"/>
</dbReference>
<dbReference type="RefSeq" id="WP_214506990.1">
    <property type="nucleotide sequence ID" value="NZ_JAHEPS010000003.1"/>
</dbReference>
<proteinExistence type="predicted"/>
<dbReference type="Proteomes" id="UP001195903">
    <property type="component" value="Unassembled WGS sequence"/>
</dbReference>
<feature type="chain" id="PRO_5045959646" description="Lipoprotein" evidence="1">
    <location>
        <begin position="23"/>
        <end position="132"/>
    </location>
</feature>
<name>A0ABS5V2W6_9GAMM</name>
<evidence type="ECO:0000313" key="3">
    <source>
        <dbReference type="Proteomes" id="UP001195903"/>
    </source>
</evidence>